<dbReference type="PANTHER" id="PTHR37222">
    <property type="entry name" value="OS02G0718000 PROTEIN"/>
    <property type="match status" value="1"/>
</dbReference>
<feature type="transmembrane region" description="Helical" evidence="2">
    <location>
        <begin position="195"/>
        <end position="213"/>
    </location>
</feature>
<protein>
    <submittedName>
        <fullName evidence="3">Uncharacterized protein</fullName>
    </submittedName>
</protein>
<dbReference type="Proteomes" id="UP000636800">
    <property type="component" value="Chromosome 12"/>
</dbReference>
<dbReference type="OrthoDB" id="1512693at2759"/>
<feature type="transmembrane region" description="Helical" evidence="2">
    <location>
        <begin position="252"/>
        <end position="273"/>
    </location>
</feature>
<evidence type="ECO:0000313" key="3">
    <source>
        <dbReference type="EMBL" id="KAG0457638.1"/>
    </source>
</evidence>
<feature type="transmembrane region" description="Helical" evidence="2">
    <location>
        <begin position="162"/>
        <end position="183"/>
    </location>
</feature>
<keyword evidence="2" id="KW-0472">Membrane</keyword>
<evidence type="ECO:0000256" key="1">
    <source>
        <dbReference type="SAM" id="MobiDB-lite"/>
    </source>
</evidence>
<organism evidence="3 4">
    <name type="scientific">Vanilla planifolia</name>
    <name type="common">Vanilla</name>
    <dbReference type="NCBI Taxonomy" id="51239"/>
    <lineage>
        <taxon>Eukaryota</taxon>
        <taxon>Viridiplantae</taxon>
        <taxon>Streptophyta</taxon>
        <taxon>Embryophyta</taxon>
        <taxon>Tracheophyta</taxon>
        <taxon>Spermatophyta</taxon>
        <taxon>Magnoliopsida</taxon>
        <taxon>Liliopsida</taxon>
        <taxon>Asparagales</taxon>
        <taxon>Orchidaceae</taxon>
        <taxon>Vanilloideae</taxon>
        <taxon>Vanilleae</taxon>
        <taxon>Vanilla</taxon>
    </lineage>
</organism>
<dbReference type="PANTHER" id="PTHR37222:SF1">
    <property type="entry name" value="OS02G0718000 PROTEIN"/>
    <property type="match status" value="1"/>
</dbReference>
<keyword evidence="2" id="KW-0812">Transmembrane</keyword>
<accession>A0A835PUS8</accession>
<evidence type="ECO:0000256" key="2">
    <source>
        <dbReference type="SAM" id="Phobius"/>
    </source>
</evidence>
<reference evidence="3 4" key="1">
    <citation type="journal article" date="2020" name="Nat. Food">
        <title>A phased Vanilla planifolia genome enables genetic improvement of flavour and production.</title>
        <authorList>
            <person name="Hasing T."/>
            <person name="Tang H."/>
            <person name="Brym M."/>
            <person name="Khazi F."/>
            <person name="Huang T."/>
            <person name="Chambers A.H."/>
        </authorList>
    </citation>
    <scope>NUCLEOTIDE SEQUENCE [LARGE SCALE GENOMIC DNA]</scope>
    <source>
        <tissue evidence="3">Leaf</tissue>
    </source>
</reference>
<comment type="caution">
    <text evidence="3">The sequence shown here is derived from an EMBL/GenBank/DDBJ whole genome shotgun (WGS) entry which is preliminary data.</text>
</comment>
<keyword evidence="4" id="KW-1185">Reference proteome</keyword>
<feature type="region of interest" description="Disordered" evidence="1">
    <location>
        <begin position="116"/>
        <end position="141"/>
    </location>
</feature>
<dbReference type="EMBL" id="JADCNL010000012">
    <property type="protein sequence ID" value="KAG0457638.1"/>
    <property type="molecule type" value="Genomic_DNA"/>
</dbReference>
<sequence length="274" mass="30711">MVCFGRNRSVAALIFQNLRNPRKHTCSIAPIQTKSQQTSPSLYHYQWTIPNSTPASVDPLFFSPGLFRMESPKTLHPTFLRQYSNCTANNRSQSLLPQIPAISDYIRTPIVHPDARRFSTSSPEEPQPELRHQEITGPTVERDLSPLASETREVLDLLQKSMYHLSSVLALLGLSQLGLGAWIAYSMRPQPPAEVVVQGLAAFAFPFSLAFLLRRTLKPLSFFQKMEEQGRLQILTLALQASKSVRLFFLRARVVCIGCVVCVATGSLITLWVD</sequence>
<dbReference type="AlphaFoldDB" id="A0A835PUS8"/>
<gene>
    <name evidence="3" type="ORF">HPP92_022795</name>
</gene>
<feature type="compositionally biased region" description="Basic and acidic residues" evidence="1">
    <location>
        <begin position="128"/>
        <end position="141"/>
    </location>
</feature>
<name>A0A835PUS8_VANPL</name>
<proteinExistence type="predicted"/>
<keyword evidence="2" id="KW-1133">Transmembrane helix</keyword>
<evidence type="ECO:0000313" key="4">
    <source>
        <dbReference type="Proteomes" id="UP000636800"/>
    </source>
</evidence>